<comment type="caution">
    <text evidence="1">The sequence shown here is derived from an EMBL/GenBank/DDBJ whole genome shotgun (WGS) entry which is preliminary data.</text>
</comment>
<accession>A0A8H7Z177</accession>
<evidence type="ECO:0000313" key="2">
    <source>
        <dbReference type="Proteomes" id="UP000670092"/>
    </source>
</evidence>
<dbReference type="AlphaFoldDB" id="A0A8H7Z177"/>
<proteinExistence type="predicted"/>
<protein>
    <submittedName>
        <fullName evidence="1">Uncharacterized protein</fullName>
    </submittedName>
</protein>
<organism evidence="1 2">
    <name type="scientific">Ajellomyces capsulatus</name>
    <name type="common">Darling's disease fungus</name>
    <name type="synonym">Histoplasma capsulatum</name>
    <dbReference type="NCBI Taxonomy" id="5037"/>
    <lineage>
        <taxon>Eukaryota</taxon>
        <taxon>Fungi</taxon>
        <taxon>Dikarya</taxon>
        <taxon>Ascomycota</taxon>
        <taxon>Pezizomycotina</taxon>
        <taxon>Eurotiomycetes</taxon>
        <taxon>Eurotiomycetidae</taxon>
        <taxon>Onygenales</taxon>
        <taxon>Ajellomycetaceae</taxon>
        <taxon>Histoplasma</taxon>
    </lineage>
</organism>
<name>A0A8H7Z177_AJECA</name>
<gene>
    <name evidence="1" type="ORF">I7I52_09616</name>
</gene>
<dbReference type="Proteomes" id="UP000670092">
    <property type="component" value="Unassembled WGS sequence"/>
</dbReference>
<dbReference type="EMBL" id="JAEVHI010000002">
    <property type="protein sequence ID" value="KAG5299340.1"/>
    <property type="molecule type" value="Genomic_DNA"/>
</dbReference>
<sequence>MPIVLETSSIPLNPRTKPFCIATRYKYTSVLGLTSEHHKENQTVILGRLSILLFPRKKDPNTSP</sequence>
<reference evidence="1 2" key="1">
    <citation type="submission" date="2021-01" db="EMBL/GenBank/DDBJ databases">
        <title>Chromosome-level genome assembly of a human fungal pathogen reveals clustering of transcriptionally co-regulated genes.</title>
        <authorList>
            <person name="Voorhies M."/>
            <person name="Cohen S."/>
            <person name="Shea T.P."/>
            <person name="Petrus S."/>
            <person name="Munoz J.F."/>
            <person name="Poplawski S."/>
            <person name="Goldman W.E."/>
            <person name="Michael T."/>
            <person name="Cuomo C.A."/>
            <person name="Sil A."/>
            <person name="Beyhan S."/>
        </authorList>
    </citation>
    <scope>NUCLEOTIDE SEQUENCE [LARGE SCALE GENOMIC DNA]</scope>
    <source>
        <strain evidence="1 2">G184AR</strain>
    </source>
</reference>
<evidence type="ECO:0000313" key="1">
    <source>
        <dbReference type="EMBL" id="KAG5299340.1"/>
    </source>
</evidence>
<dbReference type="VEuPathDB" id="FungiDB:I7I52_09616"/>